<dbReference type="EMBL" id="CP113264">
    <property type="protein sequence ID" value="WAE74054.1"/>
    <property type="molecule type" value="Genomic_DNA"/>
</dbReference>
<keyword evidence="4" id="KW-1185">Reference proteome</keyword>
<dbReference type="Gene3D" id="3.30.360.10">
    <property type="entry name" value="Dihydrodipicolinate Reductase, domain 2"/>
    <property type="match status" value="1"/>
</dbReference>
<dbReference type="InterPro" id="IPR000683">
    <property type="entry name" value="Gfo/Idh/MocA-like_OxRdtase_N"/>
</dbReference>
<accession>A0ABY6YNV0</accession>
<name>A0ABY6YNV0_9ACTN</name>
<dbReference type="InterPro" id="IPR036291">
    <property type="entry name" value="NAD(P)-bd_dom_sf"/>
</dbReference>
<evidence type="ECO:0000313" key="4">
    <source>
        <dbReference type="Proteomes" id="UP001156498"/>
    </source>
</evidence>
<proteinExistence type="predicted"/>
<dbReference type="PANTHER" id="PTHR43377:SF1">
    <property type="entry name" value="BILIVERDIN REDUCTASE A"/>
    <property type="match status" value="1"/>
</dbReference>
<dbReference type="SUPFAM" id="SSF51735">
    <property type="entry name" value="NAD(P)-binding Rossmann-fold domains"/>
    <property type="match status" value="1"/>
</dbReference>
<dbReference type="InterPro" id="IPR055170">
    <property type="entry name" value="GFO_IDH_MocA-like_dom"/>
</dbReference>
<evidence type="ECO:0000313" key="3">
    <source>
        <dbReference type="EMBL" id="WAE74054.1"/>
    </source>
</evidence>
<protein>
    <submittedName>
        <fullName evidence="3">Gfo/Idh/MocA family oxidoreductase</fullName>
    </submittedName>
</protein>
<sequence length="317" mass="33633">MTGKTTVIVGFGHVARNAYLPLLAKSDTRVKVVDTSEDARADATRIGLDALAELPPAAPGDQAIILSPIPSHLTLAEAAVAHGYHVLVEKPPAPTARTWLDLCARARARGLAVAGAPFTASGRSIETIRRLWGDGSLGQITDVRVDFAKTGPYVNGAVEPRRAWFLGPGAGPARDFGPYPLTLLVGLFGPLQQVAWEVDDTPEAGHVLTGSFSVEGTSVPLHADFRYAEPRGAPPVVITGSRGRLVLDSEMVDGPLLETPPAPGHTPSAVPRSKYRLALDRFEHLITDEAALLTHQHLVGEVLNVLHKLDSPVGDAR</sequence>
<gene>
    <name evidence="3" type="ORF">OUQ99_02705</name>
</gene>
<dbReference type="PANTHER" id="PTHR43377">
    <property type="entry name" value="BILIVERDIN REDUCTASE A"/>
    <property type="match status" value="1"/>
</dbReference>
<organism evidence="3 4">
    <name type="scientific">Streptomonospora nanhaiensis</name>
    <dbReference type="NCBI Taxonomy" id="1323731"/>
    <lineage>
        <taxon>Bacteria</taxon>
        <taxon>Bacillati</taxon>
        <taxon>Actinomycetota</taxon>
        <taxon>Actinomycetes</taxon>
        <taxon>Streptosporangiales</taxon>
        <taxon>Nocardiopsidaceae</taxon>
        <taxon>Streptomonospora</taxon>
    </lineage>
</organism>
<dbReference type="Gene3D" id="3.40.50.720">
    <property type="entry name" value="NAD(P)-binding Rossmann-like Domain"/>
    <property type="match status" value="1"/>
</dbReference>
<reference evidence="3 4" key="1">
    <citation type="journal article" date="2013" name="Int. J. Syst. Evol. Microbiol.">
        <title>Description of Streptomonospora sediminis sp. nov. and Streptomonospora nanhaiensis sp. nov., and reclassification of Nocardiopsis arabia Hozzein &amp; Goodfellow 2008 as Streptomonospora arabica comb. nov. and emended description of the genus Streptomonospora.</title>
        <authorList>
            <person name="Zhang D.F."/>
            <person name="Pan H.Q."/>
            <person name="He J."/>
            <person name="Zhang X.M."/>
            <person name="Zhang Y.G."/>
            <person name="Klenk H.P."/>
            <person name="Hu J.C."/>
            <person name="Li W.J."/>
        </authorList>
    </citation>
    <scope>NUCLEOTIDE SEQUENCE [LARGE SCALE GENOMIC DNA]</scope>
    <source>
        <strain evidence="3 4">12A09</strain>
    </source>
</reference>
<dbReference type="RefSeq" id="WP_267947832.1">
    <property type="nucleotide sequence ID" value="NZ_CP113264.1"/>
</dbReference>
<evidence type="ECO:0000259" key="2">
    <source>
        <dbReference type="Pfam" id="PF22725"/>
    </source>
</evidence>
<dbReference type="Proteomes" id="UP001156498">
    <property type="component" value="Chromosome"/>
</dbReference>
<feature type="domain" description="GFO/IDH/MocA-like oxidoreductase" evidence="2">
    <location>
        <begin position="126"/>
        <end position="245"/>
    </location>
</feature>
<evidence type="ECO:0000259" key="1">
    <source>
        <dbReference type="Pfam" id="PF01408"/>
    </source>
</evidence>
<dbReference type="InterPro" id="IPR051450">
    <property type="entry name" value="Gfo/Idh/MocA_Oxidoreductases"/>
</dbReference>
<feature type="domain" description="Gfo/Idh/MocA-like oxidoreductase N-terminal" evidence="1">
    <location>
        <begin position="6"/>
        <end position="113"/>
    </location>
</feature>
<dbReference type="Pfam" id="PF22725">
    <property type="entry name" value="GFO_IDH_MocA_C3"/>
    <property type="match status" value="1"/>
</dbReference>
<dbReference type="SUPFAM" id="SSF55347">
    <property type="entry name" value="Glyceraldehyde-3-phosphate dehydrogenase-like, C-terminal domain"/>
    <property type="match status" value="1"/>
</dbReference>
<dbReference type="Pfam" id="PF01408">
    <property type="entry name" value="GFO_IDH_MocA"/>
    <property type="match status" value="1"/>
</dbReference>